<gene>
    <name evidence="4" type="ORF">FEV53_07550</name>
</gene>
<protein>
    <submittedName>
        <fullName evidence="4">Uncharacterized protein</fullName>
    </submittedName>
</protein>
<dbReference type="EMBL" id="VFSV01000009">
    <property type="protein sequence ID" value="TRD21895.1"/>
    <property type="molecule type" value="Genomic_DNA"/>
</dbReference>
<feature type="domain" description="DNA primase/helicase Gp4 N-terminal Bacteriophage T7-like" evidence="2">
    <location>
        <begin position="38"/>
        <end position="70"/>
    </location>
</feature>
<keyword evidence="5" id="KW-1185">Reference proteome</keyword>
<reference evidence="4 5" key="1">
    <citation type="submission" date="2019-06" db="EMBL/GenBank/DDBJ databases">
        <title>Paenimaribius caenipelagi gen. nov., sp. nov., isolated from a tidal flat.</title>
        <authorList>
            <person name="Yoon J.-H."/>
        </authorList>
    </citation>
    <scope>NUCLEOTIDE SEQUENCE [LARGE SCALE GENOMIC DNA]</scope>
    <source>
        <strain evidence="4 5">JBTF-M29</strain>
    </source>
</reference>
<evidence type="ECO:0000259" key="3">
    <source>
        <dbReference type="Pfam" id="PF23639"/>
    </source>
</evidence>
<evidence type="ECO:0000313" key="5">
    <source>
        <dbReference type="Proteomes" id="UP000318590"/>
    </source>
</evidence>
<evidence type="ECO:0000259" key="2">
    <source>
        <dbReference type="Pfam" id="PF08273"/>
    </source>
</evidence>
<dbReference type="Gene3D" id="3.90.580.10">
    <property type="entry name" value="Zinc finger, CHC2-type domain"/>
    <property type="match status" value="1"/>
</dbReference>
<sequence>MTHADDPRLVEAKAIPMANVVDRLGIVGLKRQSGELIGPCPLCGGRDRFGINLRTGAFLCRKCDLRGGDQIALVRGVQGVDFKAALTWLCGNAPAEIDEAERARRRRKAAEAERKQREAQERYRRKAISDARTIWSKARPGHLGVVRAYLQSRGFTEQLLPEIPTALRFIVEHPYVKKIGRELVTVHRGPCMIAGILNPAGELTAVHQTWVDRDPPHSKARIQFEGEDMPAKLVRGSKKAGAIRLSTPPGSEALVMGEGIETTLTAMVVGHYPNAAYWAGVDLGNMAGRMKKVEGRRYSGLPDMSDRDAFVPPDWVKRLVFIMDGDSDPVMTRAKLDCGLRRAMAVRPGLKAQIIHAGAGVDLNDLLMGKADG</sequence>
<dbReference type="RefSeq" id="WP_142834200.1">
    <property type="nucleotide sequence ID" value="NZ_VFSV01000009.1"/>
</dbReference>
<dbReference type="GO" id="GO:0008270">
    <property type="term" value="F:zinc ion binding"/>
    <property type="evidence" value="ECO:0007669"/>
    <property type="project" value="InterPro"/>
</dbReference>
<dbReference type="OrthoDB" id="9811157at2"/>
<accession>A0A547Q679</accession>
<dbReference type="Proteomes" id="UP000318590">
    <property type="component" value="Unassembled WGS sequence"/>
</dbReference>
<feature type="coiled-coil region" evidence="1">
    <location>
        <begin position="93"/>
        <end position="122"/>
    </location>
</feature>
<dbReference type="AlphaFoldDB" id="A0A547Q679"/>
<dbReference type="GO" id="GO:0003677">
    <property type="term" value="F:DNA binding"/>
    <property type="evidence" value="ECO:0007669"/>
    <property type="project" value="InterPro"/>
</dbReference>
<evidence type="ECO:0000313" key="4">
    <source>
        <dbReference type="EMBL" id="TRD21895.1"/>
    </source>
</evidence>
<name>A0A547Q679_9RHOB</name>
<evidence type="ECO:0000256" key="1">
    <source>
        <dbReference type="SAM" id="Coils"/>
    </source>
</evidence>
<dbReference type="Pfam" id="PF23639">
    <property type="entry name" value="DUF7146"/>
    <property type="match status" value="1"/>
</dbReference>
<dbReference type="InterPro" id="IPR013237">
    <property type="entry name" value="Phage_T7_Gp4_N"/>
</dbReference>
<proteinExistence type="predicted"/>
<dbReference type="GO" id="GO:0006260">
    <property type="term" value="P:DNA replication"/>
    <property type="evidence" value="ECO:0007669"/>
    <property type="project" value="InterPro"/>
</dbReference>
<dbReference type="GO" id="GO:0004386">
    <property type="term" value="F:helicase activity"/>
    <property type="evidence" value="ECO:0007669"/>
    <property type="project" value="InterPro"/>
</dbReference>
<dbReference type="Pfam" id="PF08273">
    <property type="entry name" value="Zn_Ribbon_Prim"/>
    <property type="match status" value="1"/>
</dbReference>
<dbReference type="SUPFAM" id="SSF57783">
    <property type="entry name" value="Zinc beta-ribbon"/>
    <property type="match status" value="1"/>
</dbReference>
<dbReference type="InterPro" id="IPR036977">
    <property type="entry name" value="DNA_primase_Znf_CHC2"/>
</dbReference>
<dbReference type="InterPro" id="IPR055570">
    <property type="entry name" value="DUF7146"/>
</dbReference>
<keyword evidence="1" id="KW-0175">Coiled coil</keyword>
<organism evidence="4 5">
    <name type="scientific">Palleronia caenipelagi</name>
    <dbReference type="NCBI Taxonomy" id="2489174"/>
    <lineage>
        <taxon>Bacteria</taxon>
        <taxon>Pseudomonadati</taxon>
        <taxon>Pseudomonadota</taxon>
        <taxon>Alphaproteobacteria</taxon>
        <taxon>Rhodobacterales</taxon>
        <taxon>Roseobacteraceae</taxon>
        <taxon>Palleronia</taxon>
    </lineage>
</organism>
<feature type="domain" description="DUF7146" evidence="3">
    <location>
        <begin position="126"/>
        <end position="245"/>
    </location>
</feature>
<comment type="caution">
    <text evidence="4">The sequence shown here is derived from an EMBL/GenBank/DDBJ whole genome shotgun (WGS) entry which is preliminary data.</text>
</comment>